<evidence type="ECO:0000259" key="2">
    <source>
        <dbReference type="Pfam" id="PF05305"/>
    </source>
</evidence>
<feature type="chain" id="PRO_5040373043" description="DUF732 domain-containing protein" evidence="1">
    <location>
        <begin position="30"/>
        <end position="130"/>
    </location>
</feature>
<protein>
    <recommendedName>
        <fullName evidence="2">DUF732 domain-containing protein</fullName>
    </recommendedName>
</protein>
<evidence type="ECO:0000313" key="3">
    <source>
        <dbReference type="EMBL" id="GLB83634.1"/>
    </source>
</evidence>
<evidence type="ECO:0000256" key="1">
    <source>
        <dbReference type="SAM" id="SignalP"/>
    </source>
</evidence>
<keyword evidence="5" id="KW-1185">Reference proteome</keyword>
<dbReference type="AlphaFoldDB" id="A0A9P3UZH3"/>
<evidence type="ECO:0000313" key="4">
    <source>
        <dbReference type="EMBL" id="GLD32521.1"/>
    </source>
</evidence>
<comment type="caution">
    <text evidence="4">The sequence shown here is derived from an EMBL/GenBank/DDBJ whole genome shotgun (WGS) entry which is preliminary data.</text>
</comment>
<accession>A0A9P3UZH3</accession>
<keyword evidence="1" id="KW-0732">Signal</keyword>
<evidence type="ECO:0000313" key="5">
    <source>
        <dbReference type="Proteomes" id="UP001064782"/>
    </source>
</evidence>
<feature type="domain" description="DUF732" evidence="2">
    <location>
        <begin position="45"/>
        <end position="117"/>
    </location>
</feature>
<sequence>MATLGFRAGRALSLLAATFLVAVSISVHAVLMAPEAAANCSLSADEAAFVALLSERGISPAPGATGCDLAMGGHVVAYDIRHGVSPAAEARKVYLNTNLSTEQSMWFVATAVVVFAPEMVPSQTSTVPIT</sequence>
<dbReference type="Proteomes" id="UP001165663">
    <property type="component" value="Unassembled WGS sequence"/>
</dbReference>
<feature type="signal peptide" evidence="1">
    <location>
        <begin position="1"/>
        <end position="29"/>
    </location>
</feature>
<proteinExistence type="predicted"/>
<name>A0A9P3UZH3_9MYCO</name>
<gene>
    <name evidence="4" type="ORF">Mkiyose1413_44040</name>
    <name evidence="3" type="ORF">SRL2020028_28900</name>
</gene>
<dbReference type="Pfam" id="PF05305">
    <property type="entry name" value="DUF732"/>
    <property type="match status" value="1"/>
</dbReference>
<dbReference type="EMBL" id="BRZI01000046">
    <property type="protein sequence ID" value="GLD32521.1"/>
    <property type="molecule type" value="Genomic_DNA"/>
</dbReference>
<dbReference type="EMBL" id="BRXE01000030">
    <property type="protein sequence ID" value="GLB83634.1"/>
    <property type="molecule type" value="Genomic_DNA"/>
</dbReference>
<dbReference type="Proteomes" id="UP001064782">
    <property type="component" value="Unassembled WGS sequence"/>
</dbReference>
<dbReference type="InterPro" id="IPR007969">
    <property type="entry name" value="DUF732"/>
</dbReference>
<organism evidence="4 5">
    <name type="scientific">Mycobacterium kiyosense</name>
    <dbReference type="NCBI Taxonomy" id="2871094"/>
    <lineage>
        <taxon>Bacteria</taxon>
        <taxon>Bacillati</taxon>
        <taxon>Actinomycetota</taxon>
        <taxon>Actinomycetes</taxon>
        <taxon>Mycobacteriales</taxon>
        <taxon>Mycobacteriaceae</taxon>
        <taxon>Mycobacterium</taxon>
    </lineage>
</organism>
<reference evidence="4" key="1">
    <citation type="submission" date="2022-08" db="EMBL/GenBank/DDBJ databases">
        <title>Mycobacterium kiyosense sp. nov., scotochromogenic slow-glowing species isolated from respiratory specimens.</title>
        <authorList>
            <person name="Fukano H."/>
            <person name="Kazumi Y."/>
            <person name="Sakagami N."/>
            <person name="Ato M."/>
            <person name="Mitarai S."/>
            <person name="Hoshino Y."/>
        </authorList>
    </citation>
    <scope>NUCLEOTIDE SEQUENCE</scope>
    <source>
        <strain evidence="4">1413</strain>
        <strain evidence="3">SRL2020-028</strain>
    </source>
</reference>